<feature type="transmembrane region" description="Helical" evidence="1">
    <location>
        <begin position="20"/>
        <end position="40"/>
    </location>
</feature>
<sequence length="78" mass="8392">MESSVPRPGDRDGGDRRRAAASVAPFLALGLANVLVLLWWGLDPLWAFMILPPILAITAIGWVAVRYGFHEGPPGPNT</sequence>
<gene>
    <name evidence="3" type="ORF">ACFO5R_09075</name>
</gene>
<evidence type="ECO:0000256" key="1">
    <source>
        <dbReference type="SAM" id="Phobius"/>
    </source>
</evidence>
<keyword evidence="4" id="KW-1185">Reference proteome</keyword>
<dbReference type="InterPro" id="IPR058455">
    <property type="entry name" value="DUF8142"/>
</dbReference>
<dbReference type="Proteomes" id="UP001595898">
    <property type="component" value="Unassembled WGS sequence"/>
</dbReference>
<keyword evidence="1" id="KW-0472">Membrane</keyword>
<dbReference type="AlphaFoldDB" id="A0ABD5PNT1"/>
<dbReference type="RefSeq" id="WP_250141483.1">
    <property type="nucleotide sequence ID" value="NZ_JALIQP010000004.1"/>
</dbReference>
<keyword evidence="1" id="KW-1133">Transmembrane helix</keyword>
<evidence type="ECO:0000313" key="4">
    <source>
        <dbReference type="Proteomes" id="UP001595898"/>
    </source>
</evidence>
<protein>
    <recommendedName>
        <fullName evidence="2">DUF8142 domain-containing protein</fullName>
    </recommendedName>
</protein>
<reference evidence="3 4" key="1">
    <citation type="journal article" date="2019" name="Int. J. Syst. Evol. Microbiol.">
        <title>The Global Catalogue of Microorganisms (GCM) 10K type strain sequencing project: providing services to taxonomists for standard genome sequencing and annotation.</title>
        <authorList>
            <consortium name="The Broad Institute Genomics Platform"/>
            <consortium name="The Broad Institute Genome Sequencing Center for Infectious Disease"/>
            <person name="Wu L."/>
            <person name="Ma J."/>
        </authorList>
    </citation>
    <scope>NUCLEOTIDE SEQUENCE [LARGE SCALE GENOMIC DNA]</scope>
    <source>
        <strain evidence="3 4">WLHS5</strain>
    </source>
</reference>
<name>A0ABD5PNT1_9EURY</name>
<dbReference type="Pfam" id="PF26465">
    <property type="entry name" value="DUF8142"/>
    <property type="match status" value="1"/>
</dbReference>
<feature type="transmembrane region" description="Helical" evidence="1">
    <location>
        <begin position="46"/>
        <end position="65"/>
    </location>
</feature>
<keyword evidence="1" id="KW-0812">Transmembrane</keyword>
<proteinExistence type="predicted"/>
<organism evidence="3 4">
    <name type="scientific">Halosolutus amylolyticus</name>
    <dbReference type="NCBI Taxonomy" id="2932267"/>
    <lineage>
        <taxon>Archaea</taxon>
        <taxon>Methanobacteriati</taxon>
        <taxon>Methanobacteriota</taxon>
        <taxon>Stenosarchaea group</taxon>
        <taxon>Halobacteria</taxon>
        <taxon>Halobacteriales</taxon>
        <taxon>Natrialbaceae</taxon>
        <taxon>Halosolutus</taxon>
    </lineage>
</organism>
<comment type="caution">
    <text evidence="3">The sequence shown here is derived from an EMBL/GenBank/DDBJ whole genome shotgun (WGS) entry which is preliminary data.</text>
</comment>
<accession>A0ABD5PNT1</accession>
<feature type="domain" description="DUF8142" evidence="2">
    <location>
        <begin position="8"/>
        <end position="71"/>
    </location>
</feature>
<evidence type="ECO:0000313" key="3">
    <source>
        <dbReference type="EMBL" id="MFC4542078.1"/>
    </source>
</evidence>
<dbReference type="EMBL" id="JBHSFA010000005">
    <property type="protein sequence ID" value="MFC4542078.1"/>
    <property type="molecule type" value="Genomic_DNA"/>
</dbReference>
<evidence type="ECO:0000259" key="2">
    <source>
        <dbReference type="Pfam" id="PF26465"/>
    </source>
</evidence>